<dbReference type="InterPro" id="IPR003593">
    <property type="entry name" value="AAA+_ATPase"/>
</dbReference>
<evidence type="ECO:0000256" key="1">
    <source>
        <dbReference type="ARBA" id="ARBA00004202"/>
    </source>
</evidence>
<keyword evidence="7" id="KW-0408">Iron</keyword>
<proteinExistence type="predicted"/>
<dbReference type="PANTHER" id="PTHR42771:SF2">
    <property type="entry name" value="IRON(3+)-HYDROXAMATE IMPORT ATP-BINDING PROTEIN FHUC"/>
    <property type="match status" value="1"/>
</dbReference>
<evidence type="ECO:0000256" key="3">
    <source>
        <dbReference type="ARBA" id="ARBA00022475"/>
    </source>
</evidence>
<name>A0ABS1DKA3_9PROT</name>
<dbReference type="InterPro" id="IPR027417">
    <property type="entry name" value="P-loop_NTPase"/>
</dbReference>
<organism evidence="12 13">
    <name type="scientific">Rhodovibrio sodomensis</name>
    <dbReference type="NCBI Taxonomy" id="1088"/>
    <lineage>
        <taxon>Bacteria</taxon>
        <taxon>Pseudomonadati</taxon>
        <taxon>Pseudomonadota</taxon>
        <taxon>Alphaproteobacteria</taxon>
        <taxon>Rhodospirillales</taxon>
        <taxon>Rhodovibrionaceae</taxon>
        <taxon>Rhodovibrio</taxon>
    </lineage>
</organism>
<evidence type="ECO:0000313" key="12">
    <source>
        <dbReference type="EMBL" id="MBK1670148.1"/>
    </source>
</evidence>
<protein>
    <submittedName>
        <fullName evidence="12">Iron-hydroxamate transporter ATP-binding subunit</fullName>
    </submittedName>
</protein>
<keyword evidence="2" id="KW-0813">Transport</keyword>
<reference evidence="12 13" key="1">
    <citation type="journal article" date="2020" name="Microorganisms">
        <title>Osmotic Adaptation and Compatible Solute Biosynthesis of Phototrophic Bacteria as Revealed from Genome Analyses.</title>
        <authorList>
            <person name="Imhoff J.F."/>
            <person name="Rahn T."/>
            <person name="Kunzel S."/>
            <person name="Keller A."/>
            <person name="Neulinger S.C."/>
        </authorList>
    </citation>
    <scope>NUCLEOTIDE SEQUENCE [LARGE SCALE GENOMIC DNA]</scope>
    <source>
        <strain evidence="12 13">DSM 9895</strain>
    </source>
</reference>
<comment type="caution">
    <text evidence="12">The sequence shown here is derived from an EMBL/GenBank/DDBJ whole genome shotgun (WGS) entry which is preliminary data.</text>
</comment>
<accession>A0ABS1DKA3</accession>
<dbReference type="SUPFAM" id="SSF52540">
    <property type="entry name" value="P-loop containing nucleoside triphosphate hydrolases"/>
    <property type="match status" value="1"/>
</dbReference>
<evidence type="ECO:0000259" key="11">
    <source>
        <dbReference type="PROSITE" id="PS50893"/>
    </source>
</evidence>
<dbReference type="InterPro" id="IPR017871">
    <property type="entry name" value="ABC_transporter-like_CS"/>
</dbReference>
<evidence type="ECO:0000256" key="7">
    <source>
        <dbReference type="ARBA" id="ARBA00023004"/>
    </source>
</evidence>
<dbReference type="PROSITE" id="PS50893">
    <property type="entry name" value="ABC_TRANSPORTER_2"/>
    <property type="match status" value="1"/>
</dbReference>
<dbReference type="Pfam" id="PF00005">
    <property type="entry name" value="ABC_tran"/>
    <property type="match status" value="1"/>
</dbReference>
<keyword evidence="9" id="KW-0472">Membrane</keyword>
<dbReference type="PANTHER" id="PTHR42771">
    <property type="entry name" value="IRON(3+)-HYDROXAMATE IMPORT ATP-BINDING PROTEIN FHUC"/>
    <property type="match status" value="1"/>
</dbReference>
<sequence>MSQLDFPARDHAAARPAPVQEPAATGPDGSVLFALGDVQVDAGGQTVLGPVSLDLPAGRMTGLIGPNGSGKSTLLSVLGRQRAPSSGTVRFNGRPIGGWQRRGFARQVAYLPQTPPPTGSMTVRELAALGRYPWHGALGRFTDADRAKVADALAQAAMTGFAERFVDSLSGGERQRAWLAMLLAQDTRCLLLDEPTAALDVAHQVEVLELVRARVRATQMTAIVAIHDLNMAARTCDDLIALRGGRMLARGRPGALMRATTLYDLYGIPMGVLAHPKTQAPIAYVR</sequence>
<dbReference type="InterPro" id="IPR051535">
    <property type="entry name" value="Siderophore_ABC-ATPase"/>
</dbReference>
<dbReference type="EMBL" id="NRRL01000076">
    <property type="protein sequence ID" value="MBK1670148.1"/>
    <property type="molecule type" value="Genomic_DNA"/>
</dbReference>
<dbReference type="SMART" id="SM00382">
    <property type="entry name" value="AAA"/>
    <property type="match status" value="1"/>
</dbReference>
<dbReference type="InterPro" id="IPR003439">
    <property type="entry name" value="ABC_transporter-like_ATP-bd"/>
</dbReference>
<dbReference type="GO" id="GO:0005524">
    <property type="term" value="F:ATP binding"/>
    <property type="evidence" value="ECO:0007669"/>
    <property type="project" value="UniProtKB-KW"/>
</dbReference>
<keyword evidence="5" id="KW-0547">Nucleotide-binding</keyword>
<evidence type="ECO:0000256" key="9">
    <source>
        <dbReference type="ARBA" id="ARBA00023136"/>
    </source>
</evidence>
<feature type="domain" description="ABC transporter" evidence="11">
    <location>
        <begin position="33"/>
        <end position="269"/>
    </location>
</feature>
<dbReference type="RefSeq" id="WP_200342499.1">
    <property type="nucleotide sequence ID" value="NZ_NRRL01000076.1"/>
</dbReference>
<keyword evidence="4" id="KW-0410">Iron transport</keyword>
<evidence type="ECO:0000256" key="5">
    <source>
        <dbReference type="ARBA" id="ARBA00022741"/>
    </source>
</evidence>
<keyword evidence="13" id="KW-1185">Reference proteome</keyword>
<keyword evidence="3" id="KW-1003">Cell membrane</keyword>
<feature type="region of interest" description="Disordered" evidence="10">
    <location>
        <begin position="1"/>
        <end position="25"/>
    </location>
</feature>
<evidence type="ECO:0000256" key="8">
    <source>
        <dbReference type="ARBA" id="ARBA00023065"/>
    </source>
</evidence>
<comment type="subcellular location">
    <subcellularLocation>
        <location evidence="1">Cell membrane</location>
        <topology evidence="1">Peripheral membrane protein</topology>
    </subcellularLocation>
</comment>
<keyword evidence="6 12" id="KW-0067">ATP-binding</keyword>
<dbReference type="PROSITE" id="PS00211">
    <property type="entry name" value="ABC_TRANSPORTER_1"/>
    <property type="match status" value="1"/>
</dbReference>
<dbReference type="CDD" id="cd03214">
    <property type="entry name" value="ABC_Iron-Siderophores_B12_Hemin"/>
    <property type="match status" value="1"/>
</dbReference>
<dbReference type="Proteomes" id="UP001296873">
    <property type="component" value="Unassembled WGS sequence"/>
</dbReference>
<keyword evidence="8" id="KW-0406">Ion transport</keyword>
<evidence type="ECO:0000313" key="13">
    <source>
        <dbReference type="Proteomes" id="UP001296873"/>
    </source>
</evidence>
<evidence type="ECO:0000256" key="6">
    <source>
        <dbReference type="ARBA" id="ARBA00022840"/>
    </source>
</evidence>
<gene>
    <name evidence="12" type="ORF">CKO28_19105</name>
</gene>
<dbReference type="Gene3D" id="3.40.50.300">
    <property type="entry name" value="P-loop containing nucleotide triphosphate hydrolases"/>
    <property type="match status" value="1"/>
</dbReference>
<evidence type="ECO:0000256" key="10">
    <source>
        <dbReference type="SAM" id="MobiDB-lite"/>
    </source>
</evidence>
<evidence type="ECO:0000256" key="4">
    <source>
        <dbReference type="ARBA" id="ARBA00022496"/>
    </source>
</evidence>
<evidence type="ECO:0000256" key="2">
    <source>
        <dbReference type="ARBA" id="ARBA00022448"/>
    </source>
</evidence>